<dbReference type="GO" id="GO:0005933">
    <property type="term" value="C:cellular bud"/>
    <property type="evidence" value="ECO:0007669"/>
    <property type="project" value="UniProtKB-ARBA"/>
</dbReference>
<keyword evidence="4" id="KW-0440">LIM domain</keyword>
<evidence type="ECO:0000259" key="7">
    <source>
        <dbReference type="PROSITE" id="PS50238"/>
    </source>
</evidence>
<dbReference type="CDD" id="cd00159">
    <property type="entry name" value="RhoGAP"/>
    <property type="match status" value="1"/>
</dbReference>
<feature type="compositionally biased region" description="Basic and acidic residues" evidence="5">
    <location>
        <begin position="508"/>
        <end position="519"/>
    </location>
</feature>
<dbReference type="PROSITE" id="PS50238">
    <property type="entry name" value="RHOGAP"/>
    <property type="match status" value="1"/>
</dbReference>
<dbReference type="Pfam" id="PF00620">
    <property type="entry name" value="RhoGAP"/>
    <property type="match status" value="1"/>
</dbReference>
<feature type="domain" description="Rho-GAP" evidence="7">
    <location>
        <begin position="644"/>
        <end position="839"/>
    </location>
</feature>
<evidence type="ECO:0000256" key="1">
    <source>
        <dbReference type="ARBA" id="ARBA00022468"/>
    </source>
</evidence>
<dbReference type="GO" id="GO:0046872">
    <property type="term" value="F:metal ion binding"/>
    <property type="evidence" value="ECO:0007669"/>
    <property type="project" value="UniProtKB-KW"/>
</dbReference>
<dbReference type="Proteomes" id="UP000788993">
    <property type="component" value="Unassembled WGS sequence"/>
</dbReference>
<sequence length="844" mass="94051">MDNTNKCKNCKNSITEGHAYELGGERWHVECFKCSKCGKELGVNSNFLMLGTGSLVCSECSYSCKSCGKKIYDMAILTGDQAYCASCFKCKACKRPIEDLRYARTSKGLFCMPCHHKLVERKRKYEAVKSRNFVSSQETQSSADTTTPSDEKRYMFDELDGSKPLSATEKVQVTSPPKVTKSPVLQKVEGSPIPGRSDKQEELLTIPLRSPNRNATSPNLQPVTAFKSPKVEELAEINMATPTPLKADRSPISLNGVVSPGNRNAVIFDKEPDSFIDLSDEDEDDSYELDVDLKQAPNPTRSPSKKPPSGTIPQTPDTQLVSPFKGLNITGLPLEDGEQREQYPSTEIIKDKENTGYHSRKSSGGFGRSLSIKNVFHRHKKSNSGTGLDKNKIQILRDAGSPLLDQDELLKTPDFGSPLISHKHTHSDLTVNPFSLHARSRSDVVYEENQPEWQILQLDQQVKQLKAEITSLTSAKATLMRDIQSLTSEKNHLEDDITLLKEQREKLESGAVPEVKEVESTESPSFTQSDDTLPELSSRIAQHSRKMNSVEDLSEKPKKGGFIRRIFGNGGQTSQYGTNMVSSPSVQSIGSPKNFRQMDESFNTSQEEIEEPRPAGGLSAMIKSRSSNFLRGSAYPLGKSLYQCTLQERAELETRAVPFVFSCCLAEIESRGIREGIYRVSGSSLAIDKIERFFETVEISNEKEVNKVSSILEGDINAVAGMLKRYLKKIPDPVIPFKNYEQFIEVSKLQSEADKYTGLKGLLHDLPQANFIVLQQLCKHMGLVVRNSRVTKMTYSSLATVFAPTLARDNTFNPQREILDNGAKTAVTEFLFRNHEDLFTRTIA</sequence>
<name>A0A9P8NSN9_9ASCO</name>
<evidence type="ECO:0000256" key="3">
    <source>
        <dbReference type="ARBA" id="ARBA00022833"/>
    </source>
</evidence>
<feature type="domain" description="LIM zinc-binding" evidence="6">
    <location>
        <begin position="5"/>
        <end position="67"/>
    </location>
</feature>
<evidence type="ECO:0000256" key="5">
    <source>
        <dbReference type="SAM" id="MobiDB-lite"/>
    </source>
</evidence>
<dbReference type="AlphaFoldDB" id="A0A9P8NSN9"/>
<dbReference type="InterPro" id="IPR008936">
    <property type="entry name" value="Rho_GTPase_activation_prot"/>
</dbReference>
<keyword evidence="1" id="KW-0343">GTPase activation</keyword>
<dbReference type="PANTHER" id="PTHR23176:SF128">
    <property type="entry name" value="RHO GTPASE-ACTIVATING PROTEIN RGD1"/>
    <property type="match status" value="1"/>
</dbReference>
<feature type="compositionally biased region" description="Polar residues" evidence="5">
    <location>
        <begin position="132"/>
        <end position="148"/>
    </location>
</feature>
<dbReference type="InterPro" id="IPR050729">
    <property type="entry name" value="Rho-GAP"/>
</dbReference>
<accession>A0A9P8NSN9</accession>
<keyword evidence="2 4" id="KW-0479">Metal-binding</keyword>
<evidence type="ECO:0000259" key="6">
    <source>
        <dbReference type="PROSITE" id="PS50023"/>
    </source>
</evidence>
<feature type="region of interest" description="Disordered" evidence="5">
    <location>
        <begin position="165"/>
        <end position="200"/>
    </location>
</feature>
<dbReference type="Pfam" id="PF00412">
    <property type="entry name" value="LIM"/>
    <property type="match status" value="2"/>
</dbReference>
<organism evidence="8 9">
    <name type="scientific">Ogataea polymorpha</name>
    <dbReference type="NCBI Taxonomy" id="460523"/>
    <lineage>
        <taxon>Eukaryota</taxon>
        <taxon>Fungi</taxon>
        <taxon>Dikarya</taxon>
        <taxon>Ascomycota</taxon>
        <taxon>Saccharomycotina</taxon>
        <taxon>Pichiomycetes</taxon>
        <taxon>Pichiales</taxon>
        <taxon>Pichiaceae</taxon>
        <taxon>Ogataea</taxon>
    </lineage>
</organism>
<evidence type="ECO:0000256" key="4">
    <source>
        <dbReference type="PROSITE-ProRule" id="PRU00125"/>
    </source>
</evidence>
<dbReference type="GO" id="GO:0005096">
    <property type="term" value="F:GTPase activator activity"/>
    <property type="evidence" value="ECO:0007669"/>
    <property type="project" value="UniProtKB-KW"/>
</dbReference>
<feature type="compositionally biased region" description="Polar residues" evidence="5">
    <location>
        <begin position="311"/>
        <end position="321"/>
    </location>
</feature>
<dbReference type="PANTHER" id="PTHR23176">
    <property type="entry name" value="RHO/RAC/CDC GTPASE-ACTIVATING PROTEIN"/>
    <property type="match status" value="1"/>
</dbReference>
<dbReference type="CDD" id="cd09395">
    <property type="entry name" value="LIM2_Rga"/>
    <property type="match status" value="1"/>
</dbReference>
<dbReference type="Gene3D" id="2.10.110.10">
    <property type="entry name" value="Cysteine Rich Protein"/>
    <property type="match status" value="2"/>
</dbReference>
<feature type="region of interest" description="Disordered" evidence="5">
    <location>
        <begin position="130"/>
        <end position="153"/>
    </location>
</feature>
<dbReference type="SUPFAM" id="SSF48350">
    <property type="entry name" value="GTPase activation domain, GAP"/>
    <property type="match status" value="1"/>
</dbReference>
<dbReference type="CDD" id="cd09394">
    <property type="entry name" value="LIM1_Rga"/>
    <property type="match status" value="1"/>
</dbReference>
<keyword evidence="9" id="KW-1185">Reference proteome</keyword>
<dbReference type="SMART" id="SM00324">
    <property type="entry name" value="RhoGAP"/>
    <property type="match status" value="1"/>
</dbReference>
<gene>
    <name evidence="8" type="ORF">OGATHE_006626</name>
</gene>
<feature type="region of interest" description="Disordered" evidence="5">
    <location>
        <begin position="291"/>
        <end position="348"/>
    </location>
</feature>
<keyword evidence="3 4" id="KW-0862">Zinc</keyword>
<evidence type="ECO:0000313" key="8">
    <source>
        <dbReference type="EMBL" id="KAH3658900.1"/>
    </source>
</evidence>
<dbReference type="InterPro" id="IPR000198">
    <property type="entry name" value="RhoGAP_dom"/>
</dbReference>
<proteinExistence type="predicted"/>
<dbReference type="Gene3D" id="1.10.555.10">
    <property type="entry name" value="Rho GTPase activation protein"/>
    <property type="match status" value="1"/>
</dbReference>
<protein>
    <submittedName>
        <fullName evidence="8">Uncharacterized protein</fullName>
    </submittedName>
</protein>
<reference evidence="8" key="1">
    <citation type="journal article" date="2021" name="Open Biol.">
        <title>Shared evolutionary footprints suggest mitochondrial oxidative damage underlies multiple complex I losses in fungi.</title>
        <authorList>
            <person name="Schikora-Tamarit M.A."/>
            <person name="Marcet-Houben M."/>
            <person name="Nosek J."/>
            <person name="Gabaldon T."/>
        </authorList>
    </citation>
    <scope>NUCLEOTIDE SEQUENCE</scope>
    <source>
        <strain evidence="8">NCAIM Y.01608</strain>
    </source>
</reference>
<dbReference type="PROSITE" id="PS00478">
    <property type="entry name" value="LIM_DOMAIN_1"/>
    <property type="match status" value="1"/>
</dbReference>
<dbReference type="GO" id="GO:0005938">
    <property type="term" value="C:cell cortex"/>
    <property type="evidence" value="ECO:0007669"/>
    <property type="project" value="UniProtKB-ARBA"/>
</dbReference>
<dbReference type="SMART" id="SM00132">
    <property type="entry name" value="LIM"/>
    <property type="match status" value="2"/>
</dbReference>
<reference evidence="8" key="2">
    <citation type="submission" date="2021-01" db="EMBL/GenBank/DDBJ databases">
        <authorList>
            <person name="Schikora-Tamarit M.A."/>
        </authorList>
    </citation>
    <scope>NUCLEOTIDE SEQUENCE</scope>
    <source>
        <strain evidence="8">NCAIM Y.01608</strain>
    </source>
</reference>
<dbReference type="PROSITE" id="PS50023">
    <property type="entry name" value="LIM_DOMAIN_2"/>
    <property type="match status" value="1"/>
</dbReference>
<evidence type="ECO:0000313" key="9">
    <source>
        <dbReference type="Proteomes" id="UP000788993"/>
    </source>
</evidence>
<dbReference type="EMBL" id="JAEUBD010001571">
    <property type="protein sequence ID" value="KAH3658900.1"/>
    <property type="molecule type" value="Genomic_DNA"/>
</dbReference>
<dbReference type="GO" id="GO:0007165">
    <property type="term" value="P:signal transduction"/>
    <property type="evidence" value="ECO:0007669"/>
    <property type="project" value="InterPro"/>
</dbReference>
<feature type="compositionally biased region" description="Polar residues" evidence="5">
    <location>
        <begin position="521"/>
        <end position="531"/>
    </location>
</feature>
<dbReference type="InterPro" id="IPR001781">
    <property type="entry name" value="Znf_LIM"/>
</dbReference>
<comment type="caution">
    <text evidence="8">The sequence shown here is derived from an EMBL/GenBank/DDBJ whole genome shotgun (WGS) entry which is preliminary data.</text>
</comment>
<evidence type="ECO:0000256" key="2">
    <source>
        <dbReference type="ARBA" id="ARBA00022723"/>
    </source>
</evidence>
<feature type="region of interest" description="Disordered" evidence="5">
    <location>
        <begin position="508"/>
        <end position="534"/>
    </location>
</feature>